<comment type="subcellular location">
    <subcellularLocation>
        <location evidence="1">Membrane</location>
        <topology evidence="1">Multi-pass membrane protein</topology>
    </subcellularLocation>
</comment>
<accession>A0AA88I0H5</accession>
<dbReference type="InterPro" id="IPR002110">
    <property type="entry name" value="Ankyrin_rpt"/>
</dbReference>
<feature type="domain" description="Ion transport" evidence="14">
    <location>
        <begin position="545"/>
        <end position="764"/>
    </location>
</feature>
<evidence type="ECO:0000259" key="14">
    <source>
        <dbReference type="Pfam" id="PF00520"/>
    </source>
</evidence>
<feature type="repeat" description="ANK" evidence="12">
    <location>
        <begin position="145"/>
        <end position="173"/>
    </location>
</feature>
<dbReference type="EMBL" id="JAVRJZ010000009">
    <property type="protein sequence ID" value="KAK2719030.1"/>
    <property type="molecule type" value="Genomic_DNA"/>
</dbReference>
<gene>
    <name evidence="15" type="ORF">QYM36_006151</name>
</gene>
<comment type="caution">
    <text evidence="15">The sequence shown here is derived from an EMBL/GenBank/DDBJ whole genome shotgun (WGS) entry which is preliminary data.</text>
</comment>
<dbReference type="PANTHER" id="PTHR47143:SF1">
    <property type="entry name" value="ION_TRANS DOMAIN-CONTAINING PROTEIN"/>
    <property type="match status" value="1"/>
</dbReference>
<dbReference type="Pfam" id="PF00520">
    <property type="entry name" value="Ion_trans"/>
    <property type="match status" value="1"/>
</dbReference>
<evidence type="ECO:0000256" key="6">
    <source>
        <dbReference type="ARBA" id="ARBA00022989"/>
    </source>
</evidence>
<dbReference type="PROSITE" id="PS50297">
    <property type="entry name" value="ANK_REP_REGION"/>
    <property type="match status" value="6"/>
</dbReference>
<proteinExistence type="predicted"/>
<feature type="transmembrane region" description="Helical" evidence="13">
    <location>
        <begin position="674"/>
        <end position="693"/>
    </location>
</feature>
<organism evidence="15 16">
    <name type="scientific">Artemia franciscana</name>
    <name type="common">Brine shrimp</name>
    <name type="synonym">Artemia sanfranciscana</name>
    <dbReference type="NCBI Taxonomy" id="6661"/>
    <lineage>
        <taxon>Eukaryota</taxon>
        <taxon>Metazoa</taxon>
        <taxon>Ecdysozoa</taxon>
        <taxon>Arthropoda</taxon>
        <taxon>Crustacea</taxon>
        <taxon>Branchiopoda</taxon>
        <taxon>Anostraca</taxon>
        <taxon>Artemiidae</taxon>
        <taxon>Artemia</taxon>
    </lineage>
</organism>
<evidence type="ECO:0000256" key="2">
    <source>
        <dbReference type="ARBA" id="ARBA00022448"/>
    </source>
</evidence>
<feature type="transmembrane region" description="Helical" evidence="13">
    <location>
        <begin position="536"/>
        <end position="559"/>
    </location>
</feature>
<dbReference type="GO" id="GO:0034703">
    <property type="term" value="C:cation channel complex"/>
    <property type="evidence" value="ECO:0007669"/>
    <property type="project" value="UniProtKB-ARBA"/>
</dbReference>
<keyword evidence="7 12" id="KW-0040">ANK repeat</keyword>
<evidence type="ECO:0000256" key="13">
    <source>
        <dbReference type="SAM" id="Phobius"/>
    </source>
</evidence>
<evidence type="ECO:0000313" key="16">
    <source>
        <dbReference type="Proteomes" id="UP001187531"/>
    </source>
</evidence>
<keyword evidence="4 13" id="KW-0812">Transmembrane</keyword>
<dbReference type="Proteomes" id="UP001187531">
    <property type="component" value="Unassembled WGS sequence"/>
</dbReference>
<dbReference type="InterPro" id="IPR005821">
    <property type="entry name" value="Ion_trans_dom"/>
</dbReference>
<keyword evidence="6 13" id="KW-1133">Transmembrane helix</keyword>
<feature type="transmembrane region" description="Helical" evidence="13">
    <location>
        <begin position="641"/>
        <end position="662"/>
    </location>
</feature>
<dbReference type="Gene3D" id="1.25.40.20">
    <property type="entry name" value="Ankyrin repeat-containing domain"/>
    <property type="match status" value="3"/>
</dbReference>
<keyword evidence="5" id="KW-0677">Repeat</keyword>
<dbReference type="Pfam" id="PF00023">
    <property type="entry name" value="Ank"/>
    <property type="match status" value="1"/>
</dbReference>
<reference evidence="15" key="1">
    <citation type="submission" date="2023-07" db="EMBL/GenBank/DDBJ databases">
        <title>Chromosome-level genome assembly of Artemia franciscana.</title>
        <authorList>
            <person name="Jo E."/>
        </authorList>
    </citation>
    <scope>NUCLEOTIDE SEQUENCE</scope>
    <source>
        <tissue evidence="15">Whole body</tissue>
    </source>
</reference>
<dbReference type="Pfam" id="PF12796">
    <property type="entry name" value="Ank_2"/>
    <property type="match status" value="2"/>
</dbReference>
<dbReference type="SMART" id="SM00248">
    <property type="entry name" value="ANK"/>
    <property type="match status" value="9"/>
</dbReference>
<keyword evidence="11" id="KW-0407">Ion channel</keyword>
<dbReference type="InterPro" id="IPR052076">
    <property type="entry name" value="TRP_cation_channel"/>
</dbReference>
<dbReference type="PANTHER" id="PTHR47143">
    <property type="entry name" value="TRANSIENT RECEPTOR POTENTIAL CATION CHANNEL PROTEIN PAINLESS"/>
    <property type="match status" value="1"/>
</dbReference>
<dbReference type="PROSITE" id="PS50088">
    <property type="entry name" value="ANK_REPEAT"/>
    <property type="match status" value="6"/>
</dbReference>
<dbReference type="InterPro" id="IPR036770">
    <property type="entry name" value="Ankyrin_rpt-contain_sf"/>
</dbReference>
<keyword evidence="8" id="KW-0406">Ion transport</keyword>
<evidence type="ECO:0000256" key="9">
    <source>
        <dbReference type="ARBA" id="ARBA00023136"/>
    </source>
</evidence>
<keyword evidence="2" id="KW-0813">Transport</keyword>
<dbReference type="SUPFAM" id="SSF48403">
    <property type="entry name" value="Ankyrin repeat"/>
    <property type="match status" value="1"/>
</dbReference>
<evidence type="ECO:0000256" key="4">
    <source>
        <dbReference type="ARBA" id="ARBA00022692"/>
    </source>
</evidence>
<feature type="transmembrane region" description="Helical" evidence="13">
    <location>
        <begin position="610"/>
        <end position="629"/>
    </location>
</feature>
<evidence type="ECO:0000256" key="5">
    <source>
        <dbReference type="ARBA" id="ARBA00022737"/>
    </source>
</evidence>
<sequence length="914" mass="102037">MSFIQAKNSKVKKNSRMELLPIHLQDQDTTKKTKKVAFNHWGFPKGKSEHEDDSDCESLFTYSTISRKTTIRRNRSVASFSLCEGDLNGLFSVSVESEKDGDKVDGINMSSISLQMLQAIEEGDAVALRYLLDRGADSNLKIGVYGISPLYVAVDKGQTECVKVLFEFGADPDPLLPIKNGVSSTAPVSPLRSAAKRNNVEILKILIEKGAEVNGRNGLYELDTSLFFESPLHKAAANNSCGALVELIKRGALVDIFDWRGRTPLHQAACFGHTAAMQILLGFGADPSVADLRGTTALLLVGGHYITTKKTIRRKTLSGYEEAVSLLLSYGAGSFCIDPETKATPLHQAVTIGDIKVVNVLLSEHHPVNLQDKEGCTPLHIAAIKGNLKIMNLLISQNYDPIDLELADSEGRTPIHRAAYRGSTECIKLLASTGADLSRRTKSKNSAIKLILSLPDGPQCFKEMMDDSVQCNDVTPSERNFRIKYNYNLLLSKGRRNQMVNLDEVLELPEKKVEEVLEHPLVESFLAIKWQKVRHLYLLGFLAYIFLVLGVTIIVVFGFCRLEVGQTLSEFKEFILLQRILLAFLLLVVFQEFLQMLALRDKFFREIESVLKIVVLVTSCIILVVQTKYDWLLHVAAASVFSGWVELMMLVGRLPTLGVYTLMFSSVAKNITKFLAAFSFLLIGFGLTFHILFTENAYNDVFVSLLRTFSMMTGDSEFENHFYPEDSSPPPPGSSHLVYGLFLILVSIVLMNLLIGLAVSDIQGLVKVGRLKRLRKQGRYLIYLENAIYSRVFDVFFPKCLWNGFISGLKIDEEFNYYPSGGKRSTSALPSHILENSINLFKKKGCSYSPSIREAVELTKDCRERIIYLSRNSGCNCDCERGIKNDLELLRKEVLQISSSLKLLLDEKSNSTQA</sequence>
<feature type="transmembrane region" description="Helical" evidence="13">
    <location>
        <begin position="737"/>
        <end position="759"/>
    </location>
</feature>
<evidence type="ECO:0000256" key="8">
    <source>
        <dbReference type="ARBA" id="ARBA00023065"/>
    </source>
</evidence>
<keyword evidence="16" id="KW-1185">Reference proteome</keyword>
<keyword evidence="3" id="KW-0716">Sensory transduction</keyword>
<evidence type="ECO:0000256" key="11">
    <source>
        <dbReference type="ARBA" id="ARBA00023303"/>
    </source>
</evidence>
<keyword evidence="9 13" id="KW-0472">Membrane</keyword>
<feature type="transmembrane region" description="Helical" evidence="13">
    <location>
        <begin position="579"/>
        <end position="598"/>
    </location>
</feature>
<protein>
    <recommendedName>
        <fullName evidence="14">Ion transport domain-containing protein</fullName>
    </recommendedName>
</protein>
<feature type="repeat" description="ANK" evidence="12">
    <location>
        <begin position="410"/>
        <end position="442"/>
    </location>
</feature>
<evidence type="ECO:0000256" key="10">
    <source>
        <dbReference type="ARBA" id="ARBA00023180"/>
    </source>
</evidence>
<evidence type="ECO:0000256" key="1">
    <source>
        <dbReference type="ARBA" id="ARBA00004141"/>
    </source>
</evidence>
<keyword evidence="10" id="KW-0325">Glycoprotein</keyword>
<evidence type="ECO:0000256" key="12">
    <source>
        <dbReference type="PROSITE-ProRule" id="PRU00023"/>
    </source>
</evidence>
<dbReference type="GO" id="GO:0005216">
    <property type="term" value="F:monoatomic ion channel activity"/>
    <property type="evidence" value="ECO:0007669"/>
    <property type="project" value="InterPro"/>
</dbReference>
<evidence type="ECO:0000256" key="3">
    <source>
        <dbReference type="ARBA" id="ARBA00022606"/>
    </source>
</evidence>
<feature type="repeat" description="ANK" evidence="12">
    <location>
        <begin position="260"/>
        <end position="292"/>
    </location>
</feature>
<feature type="repeat" description="ANK" evidence="12">
    <location>
        <begin position="341"/>
        <end position="373"/>
    </location>
</feature>
<evidence type="ECO:0000256" key="7">
    <source>
        <dbReference type="ARBA" id="ARBA00023043"/>
    </source>
</evidence>
<dbReference type="EMBL" id="JAVRJZ010000009">
    <property type="protein sequence ID" value="KAK2719029.1"/>
    <property type="molecule type" value="Genomic_DNA"/>
</dbReference>
<dbReference type="AlphaFoldDB" id="A0AA88I0H5"/>
<name>A0AA88I0H5_ARTSF</name>
<evidence type="ECO:0000313" key="15">
    <source>
        <dbReference type="EMBL" id="KAK2719029.1"/>
    </source>
</evidence>
<feature type="repeat" description="ANK" evidence="12">
    <location>
        <begin position="374"/>
        <end position="400"/>
    </location>
</feature>
<feature type="repeat" description="ANK" evidence="12">
    <location>
        <begin position="186"/>
        <end position="218"/>
    </location>
</feature>
<dbReference type="PRINTS" id="PR01415">
    <property type="entry name" value="ANKYRIN"/>
</dbReference>